<dbReference type="GO" id="GO:0009378">
    <property type="term" value="F:four-way junction helicase activity"/>
    <property type="evidence" value="ECO:0007669"/>
    <property type="project" value="TreeGrafter"/>
</dbReference>
<evidence type="ECO:0000313" key="15">
    <source>
        <dbReference type="EMBL" id="TPE55544.1"/>
    </source>
</evidence>
<dbReference type="Pfam" id="PF16124">
    <property type="entry name" value="RecQ_Zn_bind"/>
    <property type="match status" value="1"/>
</dbReference>
<dbReference type="GO" id="GO:0005737">
    <property type="term" value="C:cytoplasm"/>
    <property type="evidence" value="ECO:0007669"/>
    <property type="project" value="TreeGrafter"/>
</dbReference>
<dbReference type="GO" id="GO:0003677">
    <property type="term" value="F:DNA binding"/>
    <property type="evidence" value="ECO:0007669"/>
    <property type="project" value="UniProtKB-KW"/>
</dbReference>
<dbReference type="Gene3D" id="1.10.10.10">
    <property type="entry name" value="Winged helix-like DNA-binding domain superfamily/Winged helix DNA-binding domain"/>
    <property type="match status" value="1"/>
</dbReference>
<proteinExistence type="inferred from homology"/>
<evidence type="ECO:0000256" key="1">
    <source>
        <dbReference type="ARBA" id="ARBA00005446"/>
    </source>
</evidence>
<evidence type="ECO:0000256" key="8">
    <source>
        <dbReference type="ARBA" id="ARBA00023235"/>
    </source>
</evidence>
<dbReference type="Gene3D" id="3.40.50.300">
    <property type="entry name" value="P-loop containing nucleotide triphosphate hydrolases"/>
    <property type="match status" value="2"/>
</dbReference>
<accession>A0A501X4Z5</accession>
<evidence type="ECO:0000256" key="7">
    <source>
        <dbReference type="ARBA" id="ARBA00023125"/>
    </source>
</evidence>
<comment type="similarity">
    <text evidence="1">Belongs to the helicase family. RecQ subfamily.</text>
</comment>
<keyword evidence="5 15" id="KW-0347">Helicase</keyword>
<keyword evidence="3" id="KW-0547">Nucleotide-binding</keyword>
<comment type="catalytic activity">
    <reaction evidence="9">
        <text>Couples ATP hydrolysis with the unwinding of duplex DNA by translocating in the 3'-5' direction.</text>
        <dbReference type="EC" id="5.6.2.4"/>
    </reaction>
</comment>
<dbReference type="EMBL" id="VFRR01000001">
    <property type="protein sequence ID" value="TPE55544.1"/>
    <property type="molecule type" value="Genomic_DNA"/>
</dbReference>
<dbReference type="EC" id="5.6.2.4" evidence="10"/>
<dbReference type="GO" id="GO:0006260">
    <property type="term" value="P:DNA replication"/>
    <property type="evidence" value="ECO:0007669"/>
    <property type="project" value="InterPro"/>
</dbReference>
<reference evidence="15 16" key="1">
    <citation type="submission" date="2019-06" db="EMBL/GenBank/DDBJ databases">
        <title>A novel bacterium of genus Marinomonas, isolated from coastal sand.</title>
        <authorList>
            <person name="Huang H."/>
            <person name="Mo K."/>
            <person name="Hu Y."/>
        </authorList>
    </citation>
    <scope>NUCLEOTIDE SEQUENCE [LARGE SCALE GENOMIC DNA]</scope>
    <source>
        <strain evidence="15 16">HB171799</strain>
    </source>
</reference>
<comment type="caution">
    <text evidence="15">The sequence shown here is derived from an EMBL/GenBank/DDBJ whole genome shotgun (WGS) entry which is preliminary data.</text>
</comment>
<evidence type="ECO:0000256" key="11">
    <source>
        <dbReference type="ARBA" id="ARBA00044535"/>
    </source>
</evidence>
<sequence>MCPMNASYTALHKLGYSEFIGEQRKCVDCLLGGQDLIAMLPTGSGKSVIYQVCALAREGVGVVVSPLISLMSQQVERLKQSGIRAEFLNSQLNGAEQNDLFWRLRQQQVDILYLSPEKLLQPSVMGLLDDLVISVLAVDEAHCVLSWGQQFRPEYALLGQLKQRFPATPMVALSGSLGDQAITRLQHILKLNDPEVVRASVTRDNLRLRISQKQNGKHQLLGFLMREMAQKAGIVYCRGRRQSEQLAAFLQEHHLVAGCYHAGLTDEDRNRIHHQFENGDIKVLIATVAYGMGLDIQHVDYVVHMDLPLSLEQYVQEIGRAGRRGQAAEAILFYGLQDVLKGLRFVAEQGEGEDAFFAMLRYLESKECRQQALAGEFASSSSAPCGHCDRCRNQATSHDASVSAQKILTLIHATRGLVNFQTMIDVLIGKSTKSVIELGLQQHRLFGVGRELSANQWKSLIRKLIAIGGIEILSCWPLQLALTPTSRAIFKSEQRVVLQEDYLYRPLSGEQIEHWLQSSWQKVYQWATRYNSGLGFSETQLHQIHEAKPASIAAVSRLTGVSKEVLLQHGVEDLLHHD</sequence>
<organism evidence="15 16">
    <name type="scientific">Maribrevibacterium harenarium</name>
    <dbReference type="NCBI Taxonomy" id="2589817"/>
    <lineage>
        <taxon>Bacteria</taxon>
        <taxon>Pseudomonadati</taxon>
        <taxon>Pseudomonadota</taxon>
        <taxon>Gammaproteobacteria</taxon>
        <taxon>Oceanospirillales</taxon>
        <taxon>Oceanospirillaceae</taxon>
        <taxon>Maribrevibacterium</taxon>
    </lineage>
</organism>
<dbReference type="Pfam" id="PF00270">
    <property type="entry name" value="DEAD"/>
    <property type="match status" value="1"/>
</dbReference>
<dbReference type="GO" id="GO:0043138">
    <property type="term" value="F:3'-5' DNA helicase activity"/>
    <property type="evidence" value="ECO:0007669"/>
    <property type="project" value="UniProtKB-EC"/>
</dbReference>
<dbReference type="GO" id="GO:0043590">
    <property type="term" value="C:bacterial nucleoid"/>
    <property type="evidence" value="ECO:0007669"/>
    <property type="project" value="TreeGrafter"/>
</dbReference>
<dbReference type="SUPFAM" id="SSF52540">
    <property type="entry name" value="P-loop containing nucleoside triphosphate hydrolases"/>
    <property type="match status" value="1"/>
</dbReference>
<evidence type="ECO:0000256" key="3">
    <source>
        <dbReference type="ARBA" id="ARBA00022741"/>
    </source>
</evidence>
<dbReference type="NCBIfam" id="TIGR00614">
    <property type="entry name" value="recQ_fam"/>
    <property type="match status" value="1"/>
</dbReference>
<evidence type="ECO:0000256" key="5">
    <source>
        <dbReference type="ARBA" id="ARBA00022806"/>
    </source>
</evidence>
<dbReference type="InterPro" id="IPR036388">
    <property type="entry name" value="WH-like_DNA-bd_sf"/>
</dbReference>
<dbReference type="InterPro" id="IPR014001">
    <property type="entry name" value="Helicase_ATP-bd"/>
</dbReference>
<dbReference type="PROSITE" id="PS51194">
    <property type="entry name" value="HELICASE_CTER"/>
    <property type="match status" value="1"/>
</dbReference>
<feature type="domain" description="Helicase C-terminal" evidence="14">
    <location>
        <begin position="219"/>
        <end position="385"/>
    </location>
</feature>
<protein>
    <recommendedName>
        <fullName evidence="11">ATP-dependent DNA helicase RecQ</fullName>
        <ecNumber evidence="10">5.6.2.4</ecNumber>
    </recommendedName>
    <alternativeName>
        <fullName evidence="12">DNA 3'-5' helicase RecQ</fullName>
    </alternativeName>
</protein>
<dbReference type="CDD" id="cd17920">
    <property type="entry name" value="DEXHc_RecQ"/>
    <property type="match status" value="1"/>
</dbReference>
<dbReference type="Proteomes" id="UP000315901">
    <property type="component" value="Unassembled WGS sequence"/>
</dbReference>
<keyword evidence="6" id="KW-0067">ATP-binding</keyword>
<dbReference type="InterPro" id="IPR036390">
    <property type="entry name" value="WH_DNA-bd_sf"/>
</dbReference>
<evidence type="ECO:0000256" key="12">
    <source>
        <dbReference type="ARBA" id="ARBA00044550"/>
    </source>
</evidence>
<evidence type="ECO:0000256" key="4">
    <source>
        <dbReference type="ARBA" id="ARBA00022801"/>
    </source>
</evidence>
<dbReference type="SMART" id="SM00956">
    <property type="entry name" value="RQC"/>
    <property type="match status" value="1"/>
</dbReference>
<dbReference type="GO" id="GO:0006310">
    <property type="term" value="P:DNA recombination"/>
    <property type="evidence" value="ECO:0007669"/>
    <property type="project" value="InterPro"/>
</dbReference>
<keyword evidence="7" id="KW-0238">DNA-binding</keyword>
<dbReference type="GO" id="GO:0005524">
    <property type="term" value="F:ATP binding"/>
    <property type="evidence" value="ECO:0007669"/>
    <property type="project" value="UniProtKB-KW"/>
</dbReference>
<dbReference type="GO" id="GO:0016787">
    <property type="term" value="F:hydrolase activity"/>
    <property type="evidence" value="ECO:0007669"/>
    <property type="project" value="UniProtKB-KW"/>
</dbReference>
<gene>
    <name evidence="15" type="ORF">FJM67_00390</name>
</gene>
<keyword evidence="16" id="KW-1185">Reference proteome</keyword>
<dbReference type="PROSITE" id="PS51192">
    <property type="entry name" value="HELICASE_ATP_BIND_1"/>
    <property type="match status" value="1"/>
</dbReference>
<evidence type="ECO:0000256" key="9">
    <source>
        <dbReference type="ARBA" id="ARBA00034617"/>
    </source>
</evidence>
<keyword evidence="2" id="KW-0479">Metal-binding</keyword>
<dbReference type="PANTHER" id="PTHR13710:SF105">
    <property type="entry name" value="ATP-DEPENDENT DNA HELICASE Q1"/>
    <property type="match status" value="1"/>
</dbReference>
<evidence type="ECO:0000259" key="14">
    <source>
        <dbReference type="PROSITE" id="PS51194"/>
    </source>
</evidence>
<dbReference type="InterPro" id="IPR032284">
    <property type="entry name" value="RecQ_Zn-bd"/>
</dbReference>
<evidence type="ECO:0000256" key="10">
    <source>
        <dbReference type="ARBA" id="ARBA00034808"/>
    </source>
</evidence>
<evidence type="ECO:0000259" key="13">
    <source>
        <dbReference type="PROSITE" id="PS51192"/>
    </source>
</evidence>
<dbReference type="GO" id="GO:0030894">
    <property type="term" value="C:replisome"/>
    <property type="evidence" value="ECO:0007669"/>
    <property type="project" value="TreeGrafter"/>
</dbReference>
<dbReference type="GO" id="GO:0006281">
    <property type="term" value="P:DNA repair"/>
    <property type="evidence" value="ECO:0007669"/>
    <property type="project" value="InterPro"/>
</dbReference>
<keyword evidence="4 15" id="KW-0378">Hydrolase</keyword>
<dbReference type="Pfam" id="PF00271">
    <property type="entry name" value="Helicase_C"/>
    <property type="match status" value="1"/>
</dbReference>
<evidence type="ECO:0000256" key="2">
    <source>
        <dbReference type="ARBA" id="ARBA00022723"/>
    </source>
</evidence>
<keyword evidence="8" id="KW-0413">Isomerase</keyword>
<dbReference type="SMART" id="SM00487">
    <property type="entry name" value="DEXDc"/>
    <property type="match status" value="1"/>
</dbReference>
<dbReference type="InterPro" id="IPR011545">
    <property type="entry name" value="DEAD/DEAH_box_helicase_dom"/>
</dbReference>
<evidence type="ECO:0000256" key="6">
    <source>
        <dbReference type="ARBA" id="ARBA00022840"/>
    </source>
</evidence>
<name>A0A501X4Z5_9GAMM</name>
<dbReference type="PROSITE" id="PS50890">
    <property type="entry name" value="PUA"/>
    <property type="match status" value="1"/>
</dbReference>
<dbReference type="InterPro" id="IPR001650">
    <property type="entry name" value="Helicase_C-like"/>
</dbReference>
<dbReference type="OrthoDB" id="9760034at2"/>
<dbReference type="SUPFAM" id="SSF46785">
    <property type="entry name" value="Winged helix' DNA-binding domain"/>
    <property type="match status" value="1"/>
</dbReference>
<dbReference type="SMART" id="SM00490">
    <property type="entry name" value="HELICc"/>
    <property type="match status" value="1"/>
</dbReference>
<dbReference type="Pfam" id="PF09382">
    <property type="entry name" value="RQC"/>
    <property type="match status" value="1"/>
</dbReference>
<dbReference type="GO" id="GO:0046872">
    <property type="term" value="F:metal ion binding"/>
    <property type="evidence" value="ECO:0007669"/>
    <property type="project" value="UniProtKB-KW"/>
</dbReference>
<dbReference type="PANTHER" id="PTHR13710">
    <property type="entry name" value="DNA HELICASE RECQ FAMILY MEMBER"/>
    <property type="match status" value="1"/>
</dbReference>
<dbReference type="AlphaFoldDB" id="A0A501X4Z5"/>
<feature type="domain" description="Helicase ATP-binding" evidence="13">
    <location>
        <begin position="27"/>
        <end position="195"/>
    </location>
</feature>
<dbReference type="InterPro" id="IPR027417">
    <property type="entry name" value="P-loop_NTPase"/>
</dbReference>
<dbReference type="InterPro" id="IPR004589">
    <property type="entry name" value="DNA_helicase_ATP-dep_RecQ"/>
</dbReference>
<evidence type="ECO:0000313" key="16">
    <source>
        <dbReference type="Proteomes" id="UP000315901"/>
    </source>
</evidence>
<dbReference type="InterPro" id="IPR018982">
    <property type="entry name" value="RQC_domain"/>
</dbReference>